<sequence length="271" mass="30431">MPHTNRHKKRPQWNKTRTIATCDGWSTVTSTRSKASSDILQEHAPSSRSIDSDATREVLAEEFRRTKEKWGAAESATRLRQDLKSRDGLHIDKAICFGLGTMCLEKELRSRSIMQLAAFADMASSLELPDRPIRICLEDPAFTPTDIQFLQSLDMHVTTGGDGFTQITRNTLVFLPFAPWKIVLQHADDISNSPLLIAPNMAKFEETLSIAKKSIDANVKRAQQITSNRESVSFPSSEESHNAFTDFRIYGAINEDDNEPESIQEPVVPIE</sequence>
<dbReference type="PANTHER" id="PTHR42080">
    <property type="entry name" value="SRR1 DOMAIN-CONTAINING PROTEIN"/>
    <property type="match status" value="1"/>
</dbReference>
<gene>
    <name evidence="3" type="ORF">EV356DRAFT_535141</name>
</gene>
<evidence type="ECO:0000259" key="2">
    <source>
        <dbReference type="Pfam" id="PF07985"/>
    </source>
</evidence>
<proteinExistence type="predicted"/>
<evidence type="ECO:0000313" key="3">
    <source>
        <dbReference type="EMBL" id="KAF2231793.1"/>
    </source>
</evidence>
<feature type="compositionally biased region" description="Polar residues" evidence="1">
    <location>
        <begin position="33"/>
        <end position="49"/>
    </location>
</feature>
<dbReference type="PANTHER" id="PTHR42080:SF1">
    <property type="entry name" value="SRR1-LIKE DOMAIN-CONTAINING PROTEIN"/>
    <property type="match status" value="1"/>
</dbReference>
<organism evidence="3 4">
    <name type="scientific">Viridothelium virens</name>
    <name type="common">Speckled blister lichen</name>
    <name type="synonym">Trypethelium virens</name>
    <dbReference type="NCBI Taxonomy" id="1048519"/>
    <lineage>
        <taxon>Eukaryota</taxon>
        <taxon>Fungi</taxon>
        <taxon>Dikarya</taxon>
        <taxon>Ascomycota</taxon>
        <taxon>Pezizomycotina</taxon>
        <taxon>Dothideomycetes</taxon>
        <taxon>Dothideomycetes incertae sedis</taxon>
        <taxon>Trypetheliales</taxon>
        <taxon>Trypetheliaceae</taxon>
        <taxon>Viridothelium</taxon>
    </lineage>
</organism>
<accession>A0A6A6H2J8</accession>
<dbReference type="EMBL" id="ML991822">
    <property type="protein sequence ID" value="KAF2231793.1"/>
    <property type="molecule type" value="Genomic_DNA"/>
</dbReference>
<reference evidence="3" key="1">
    <citation type="journal article" date="2020" name="Stud. Mycol.">
        <title>101 Dothideomycetes genomes: a test case for predicting lifestyles and emergence of pathogens.</title>
        <authorList>
            <person name="Haridas S."/>
            <person name="Albert R."/>
            <person name="Binder M."/>
            <person name="Bloem J."/>
            <person name="Labutti K."/>
            <person name="Salamov A."/>
            <person name="Andreopoulos B."/>
            <person name="Baker S."/>
            <person name="Barry K."/>
            <person name="Bills G."/>
            <person name="Bluhm B."/>
            <person name="Cannon C."/>
            <person name="Castanera R."/>
            <person name="Culley D."/>
            <person name="Daum C."/>
            <person name="Ezra D."/>
            <person name="Gonzalez J."/>
            <person name="Henrissat B."/>
            <person name="Kuo A."/>
            <person name="Liang C."/>
            <person name="Lipzen A."/>
            <person name="Lutzoni F."/>
            <person name="Magnuson J."/>
            <person name="Mondo S."/>
            <person name="Nolan M."/>
            <person name="Ohm R."/>
            <person name="Pangilinan J."/>
            <person name="Park H.-J."/>
            <person name="Ramirez L."/>
            <person name="Alfaro M."/>
            <person name="Sun H."/>
            <person name="Tritt A."/>
            <person name="Yoshinaga Y."/>
            <person name="Zwiers L.-H."/>
            <person name="Turgeon B."/>
            <person name="Goodwin S."/>
            <person name="Spatafora J."/>
            <person name="Crous P."/>
            <person name="Grigoriev I."/>
        </authorList>
    </citation>
    <scope>NUCLEOTIDE SEQUENCE</scope>
    <source>
        <strain evidence="3">Tuck. ex Michener</strain>
    </source>
</reference>
<dbReference type="Pfam" id="PF07985">
    <property type="entry name" value="SRR1"/>
    <property type="match status" value="1"/>
</dbReference>
<dbReference type="AlphaFoldDB" id="A0A6A6H2J8"/>
<name>A0A6A6H2J8_VIRVR</name>
<protein>
    <recommendedName>
        <fullName evidence="2">SRR1-like domain-containing protein</fullName>
    </recommendedName>
</protein>
<dbReference type="InterPro" id="IPR012942">
    <property type="entry name" value="SRR1-like"/>
</dbReference>
<evidence type="ECO:0000256" key="1">
    <source>
        <dbReference type="SAM" id="MobiDB-lite"/>
    </source>
</evidence>
<feature type="domain" description="SRR1-like" evidence="2">
    <location>
        <begin position="83"/>
        <end position="250"/>
    </location>
</feature>
<feature type="region of interest" description="Disordered" evidence="1">
    <location>
        <begin position="33"/>
        <end position="53"/>
    </location>
</feature>
<dbReference type="OrthoDB" id="5318346at2759"/>
<evidence type="ECO:0000313" key="4">
    <source>
        <dbReference type="Proteomes" id="UP000800092"/>
    </source>
</evidence>
<keyword evidence="4" id="KW-1185">Reference proteome</keyword>
<dbReference type="Proteomes" id="UP000800092">
    <property type="component" value="Unassembled WGS sequence"/>
</dbReference>